<dbReference type="AlphaFoldDB" id="A0A7X1ZBN2"/>
<proteinExistence type="predicted"/>
<dbReference type="Proteomes" id="UP000434582">
    <property type="component" value="Unassembled WGS sequence"/>
</dbReference>
<feature type="chain" id="PRO_5030731267" evidence="2">
    <location>
        <begin position="41"/>
        <end position="143"/>
    </location>
</feature>
<dbReference type="SUPFAM" id="SSF46626">
    <property type="entry name" value="Cytochrome c"/>
    <property type="match status" value="1"/>
</dbReference>
<evidence type="ECO:0000256" key="1">
    <source>
        <dbReference type="SAM" id="MobiDB-lite"/>
    </source>
</evidence>
<name>A0A7X1ZBN2_9PROT</name>
<reference evidence="3 4" key="1">
    <citation type="submission" date="2019-10" db="EMBL/GenBank/DDBJ databases">
        <title>Draft whole-genome sequence of the purple nonsulfur photosynthetic bacterium Roseospira navarrensis DSM 15114.</title>
        <authorList>
            <person name="Kyndt J.A."/>
            <person name="Meyer T.E."/>
        </authorList>
    </citation>
    <scope>NUCLEOTIDE SEQUENCE [LARGE SCALE GENOMIC DNA]</scope>
    <source>
        <strain evidence="3 4">DSM 15114</strain>
    </source>
</reference>
<dbReference type="InterPro" id="IPR036909">
    <property type="entry name" value="Cyt_c-like_dom_sf"/>
</dbReference>
<organism evidence="3 4">
    <name type="scientific">Roseospira navarrensis</name>
    <dbReference type="NCBI Taxonomy" id="140058"/>
    <lineage>
        <taxon>Bacteria</taxon>
        <taxon>Pseudomonadati</taxon>
        <taxon>Pseudomonadota</taxon>
        <taxon>Alphaproteobacteria</taxon>
        <taxon>Rhodospirillales</taxon>
        <taxon>Rhodospirillaceae</taxon>
        <taxon>Roseospira</taxon>
    </lineage>
</organism>
<comment type="caution">
    <text evidence="3">The sequence shown here is derived from an EMBL/GenBank/DDBJ whole genome shotgun (WGS) entry which is preliminary data.</text>
</comment>
<dbReference type="EMBL" id="WIVE01000005">
    <property type="protein sequence ID" value="MQX35576.1"/>
    <property type="molecule type" value="Genomic_DNA"/>
</dbReference>
<protein>
    <submittedName>
        <fullName evidence="3">Uncharacterized protein</fullName>
    </submittedName>
</protein>
<evidence type="ECO:0000313" key="3">
    <source>
        <dbReference type="EMBL" id="MQX35576.1"/>
    </source>
</evidence>
<evidence type="ECO:0000313" key="4">
    <source>
        <dbReference type="Proteomes" id="UP000434582"/>
    </source>
</evidence>
<dbReference type="Gene3D" id="1.10.760.10">
    <property type="entry name" value="Cytochrome c-like domain"/>
    <property type="match status" value="1"/>
</dbReference>
<sequence>MSMDAARFPDRVGRTGKRGVVAAAVCAAALVLLPPATASAQNDDTPAIEDMPGDGEGKWIVQSWCSACHSLNIVKQQGMTRHRWDETLVWMVNKQGMPDLPDDARATVLDYLAEHFGPDHRPDATFGQPSSTGIGLQPLMPPQ</sequence>
<gene>
    <name evidence="3" type="ORF">GHC57_03500</name>
</gene>
<evidence type="ECO:0000256" key="2">
    <source>
        <dbReference type="SAM" id="SignalP"/>
    </source>
</evidence>
<dbReference type="GO" id="GO:0020037">
    <property type="term" value="F:heme binding"/>
    <property type="evidence" value="ECO:0007669"/>
    <property type="project" value="InterPro"/>
</dbReference>
<feature type="signal peptide" evidence="2">
    <location>
        <begin position="1"/>
        <end position="40"/>
    </location>
</feature>
<dbReference type="OrthoDB" id="9805828at2"/>
<dbReference type="RefSeq" id="WP_153341211.1">
    <property type="nucleotide sequence ID" value="NZ_WIVE01000005.1"/>
</dbReference>
<accession>A0A7X1ZBN2</accession>
<dbReference type="GO" id="GO:0009055">
    <property type="term" value="F:electron transfer activity"/>
    <property type="evidence" value="ECO:0007669"/>
    <property type="project" value="InterPro"/>
</dbReference>
<keyword evidence="4" id="KW-1185">Reference proteome</keyword>
<feature type="region of interest" description="Disordered" evidence="1">
    <location>
        <begin position="119"/>
        <end position="143"/>
    </location>
</feature>
<keyword evidence="2" id="KW-0732">Signal</keyword>